<dbReference type="Pfam" id="PF02823">
    <property type="entry name" value="ATP-synt_DE_N"/>
    <property type="match status" value="1"/>
</dbReference>
<evidence type="ECO:0000256" key="3">
    <source>
        <dbReference type="ARBA" id="ARBA00022448"/>
    </source>
</evidence>
<dbReference type="CDD" id="cd12152">
    <property type="entry name" value="F1-ATPase_delta"/>
    <property type="match status" value="1"/>
</dbReference>
<keyword evidence="4 8" id="KW-0406">Ion transport</keyword>
<evidence type="ECO:0000256" key="8">
    <source>
        <dbReference type="RuleBase" id="RU003656"/>
    </source>
</evidence>
<evidence type="ECO:0000256" key="5">
    <source>
        <dbReference type="ARBA" id="ARBA00023136"/>
    </source>
</evidence>
<evidence type="ECO:0000313" key="11">
    <source>
        <dbReference type="Proteomes" id="UP000662904"/>
    </source>
</evidence>
<dbReference type="KEGG" id="kme:H0A61_01451"/>
<dbReference type="PANTHER" id="PTHR13822:SF10">
    <property type="entry name" value="ATP SYNTHASE EPSILON CHAIN, CHLOROPLASTIC"/>
    <property type="match status" value="1"/>
</dbReference>
<dbReference type="SUPFAM" id="SSF51344">
    <property type="entry name" value="Epsilon subunit of F1F0-ATP synthase N-terminal domain"/>
    <property type="match status" value="1"/>
</dbReference>
<gene>
    <name evidence="10" type="primary">atpC</name>
    <name evidence="10" type="ORF">H0A61_01451</name>
</gene>
<dbReference type="InterPro" id="IPR036771">
    <property type="entry name" value="ATPsynth_dsu/esu_N"/>
</dbReference>
<comment type="similarity">
    <text evidence="2 8">Belongs to the ATPase epsilon chain family.</text>
</comment>
<comment type="subunit">
    <text evidence="8">F-type ATPases have 2 components, CF(1) - the catalytic core - and CF(0) - the membrane proton channel. CF(1) has five subunits: alpha(3), beta(3), gamma(1), delta(1), epsilon(1). CF(0) has three main subunits: a, b and c.</text>
</comment>
<dbReference type="GO" id="GO:0045259">
    <property type="term" value="C:proton-transporting ATP synthase complex"/>
    <property type="evidence" value="ECO:0007669"/>
    <property type="project" value="UniProtKB-KW"/>
</dbReference>
<dbReference type="NCBIfam" id="TIGR01216">
    <property type="entry name" value="ATP_synt_epsi"/>
    <property type="match status" value="1"/>
</dbReference>
<organism evidence="10 11">
    <name type="scientific">Koleobacter methoxysyntrophicus</name>
    <dbReference type="NCBI Taxonomy" id="2751313"/>
    <lineage>
        <taxon>Bacteria</taxon>
        <taxon>Bacillati</taxon>
        <taxon>Bacillota</taxon>
        <taxon>Clostridia</taxon>
        <taxon>Koleobacterales</taxon>
        <taxon>Koleobacteraceae</taxon>
        <taxon>Koleobacter</taxon>
    </lineage>
</organism>
<dbReference type="PANTHER" id="PTHR13822">
    <property type="entry name" value="ATP SYNTHASE DELTA/EPSILON CHAIN"/>
    <property type="match status" value="1"/>
</dbReference>
<feature type="domain" description="ATP synthase F1 complex delta/epsilon subunit N-terminal" evidence="9">
    <location>
        <begin position="4"/>
        <end position="79"/>
    </location>
</feature>
<dbReference type="InterPro" id="IPR020546">
    <property type="entry name" value="ATP_synth_F1_dsu/esu_N"/>
</dbReference>
<keyword evidence="5" id="KW-0472">Membrane</keyword>
<comment type="subcellular location">
    <subcellularLocation>
        <location evidence="1">Endomembrane system</location>
        <topology evidence="1">Peripheral membrane protein</topology>
    </subcellularLocation>
</comment>
<keyword evidence="6 8" id="KW-0139">CF(1)</keyword>
<dbReference type="AlphaFoldDB" id="A0A8A0RMI3"/>
<reference evidence="10" key="1">
    <citation type="submission" date="2020-07" db="EMBL/GenBank/DDBJ databases">
        <title>Koleobacter methoxysyntrophicus gen. nov., sp. nov., a novel anaerobic bacterium isolated from deep subsurface oil field and proposal of Koleobacterales ord. nov. in the phylum Firmicutes.</title>
        <authorList>
            <person name="Sakamoto S."/>
            <person name="Tamaki H."/>
        </authorList>
    </citation>
    <scope>NUCLEOTIDE SEQUENCE</scope>
    <source>
        <strain evidence="10">NRmbB1</strain>
    </source>
</reference>
<dbReference type="EMBL" id="CP059066">
    <property type="protein sequence ID" value="QSQ09092.1"/>
    <property type="molecule type" value="Genomic_DNA"/>
</dbReference>
<dbReference type="Proteomes" id="UP000662904">
    <property type="component" value="Chromosome"/>
</dbReference>
<evidence type="ECO:0000259" key="9">
    <source>
        <dbReference type="Pfam" id="PF02823"/>
    </source>
</evidence>
<dbReference type="RefSeq" id="WP_206709280.1">
    <property type="nucleotide sequence ID" value="NZ_CP059066.1"/>
</dbReference>
<protein>
    <submittedName>
        <fullName evidence="10">ATP synthase epsilon chain</fullName>
    </submittedName>
</protein>
<keyword evidence="3 8" id="KW-0813">Transport</keyword>
<dbReference type="InterPro" id="IPR001469">
    <property type="entry name" value="ATP_synth_F1_dsu/esu"/>
</dbReference>
<evidence type="ECO:0000313" key="10">
    <source>
        <dbReference type="EMBL" id="QSQ09092.1"/>
    </source>
</evidence>
<dbReference type="GO" id="GO:0012505">
    <property type="term" value="C:endomembrane system"/>
    <property type="evidence" value="ECO:0007669"/>
    <property type="project" value="UniProtKB-SubCell"/>
</dbReference>
<evidence type="ECO:0000256" key="4">
    <source>
        <dbReference type="ARBA" id="ARBA00023065"/>
    </source>
</evidence>
<evidence type="ECO:0000256" key="7">
    <source>
        <dbReference type="ARBA" id="ARBA00023310"/>
    </source>
</evidence>
<proteinExistence type="inferred from homology"/>
<keyword evidence="7 8" id="KW-0066">ATP synthesis</keyword>
<name>A0A8A0RMI3_9FIRM</name>
<keyword evidence="11" id="KW-1185">Reference proteome</keyword>
<evidence type="ECO:0000256" key="1">
    <source>
        <dbReference type="ARBA" id="ARBA00004184"/>
    </source>
</evidence>
<accession>A0A8A0RMI3</accession>
<evidence type="ECO:0000256" key="2">
    <source>
        <dbReference type="ARBA" id="ARBA00005712"/>
    </source>
</evidence>
<dbReference type="Gene3D" id="2.60.15.10">
    <property type="entry name" value="F0F1 ATP synthase delta/epsilon subunit, N-terminal"/>
    <property type="match status" value="1"/>
</dbReference>
<dbReference type="GO" id="GO:0046933">
    <property type="term" value="F:proton-transporting ATP synthase activity, rotational mechanism"/>
    <property type="evidence" value="ECO:0007669"/>
    <property type="project" value="InterPro"/>
</dbReference>
<evidence type="ECO:0000256" key="6">
    <source>
        <dbReference type="ARBA" id="ARBA00023196"/>
    </source>
</evidence>
<sequence length="83" mass="9049">MGKFNLEVITPEGRIFEGNVDVVSIKGIEGRMNILKDHTPLISELSPGAIEFKADGEMKVIDVSGGFIHVAPHKVIIIAFTIF</sequence>